<name>A0AAE0IE00_9PEZI</name>
<feature type="compositionally biased region" description="Polar residues" evidence="1">
    <location>
        <begin position="34"/>
        <end position="47"/>
    </location>
</feature>
<evidence type="ECO:0000313" key="4">
    <source>
        <dbReference type="Proteomes" id="UP001283341"/>
    </source>
</evidence>
<proteinExistence type="predicted"/>
<sequence length="248" mass="27163">MVSTRSASAALTPRAGNSPDLTPPMTGGPKTRSSRAVASATKTSPQTFSHAPQPIVLLWLAVSIPLILWDSAYVLLRPHSMPGGKLHKPIWSLYTIYARVDYMYGFPQWEANNGFTAAQTTLNLIETVFLLAYAGLWYRHARPTGNKIGEKVVSGRPAALAVLLGFSACVMTLSKTVLYWLNEYFSGFGNIGHNSFVDLVVYWIIPNGLWLVFPTYILYQLGSEILDGLAGKVPPPTPTTYADALKKE</sequence>
<gene>
    <name evidence="3" type="ORF">B0H66DRAFT_218712</name>
</gene>
<evidence type="ECO:0000313" key="3">
    <source>
        <dbReference type="EMBL" id="KAK3323037.1"/>
    </source>
</evidence>
<feature type="transmembrane region" description="Helical" evidence="2">
    <location>
        <begin position="117"/>
        <end position="138"/>
    </location>
</feature>
<keyword evidence="2" id="KW-1133">Transmembrane helix</keyword>
<dbReference type="PANTHER" id="PTHR37919:SF2">
    <property type="entry name" value="EXPERA DOMAIN-CONTAINING PROTEIN"/>
    <property type="match status" value="1"/>
</dbReference>
<evidence type="ECO:0000256" key="2">
    <source>
        <dbReference type="SAM" id="Phobius"/>
    </source>
</evidence>
<reference evidence="3" key="2">
    <citation type="submission" date="2023-06" db="EMBL/GenBank/DDBJ databases">
        <authorList>
            <consortium name="Lawrence Berkeley National Laboratory"/>
            <person name="Haridas S."/>
            <person name="Hensen N."/>
            <person name="Bonometti L."/>
            <person name="Westerberg I."/>
            <person name="Brannstrom I.O."/>
            <person name="Guillou S."/>
            <person name="Cros-Aarteil S."/>
            <person name="Calhoun S."/>
            <person name="Kuo A."/>
            <person name="Mondo S."/>
            <person name="Pangilinan J."/>
            <person name="Riley R."/>
            <person name="Labutti K."/>
            <person name="Andreopoulos B."/>
            <person name="Lipzen A."/>
            <person name="Chen C."/>
            <person name="Yanf M."/>
            <person name="Daum C."/>
            <person name="Ng V."/>
            <person name="Clum A."/>
            <person name="Steindorff A."/>
            <person name="Ohm R."/>
            <person name="Martin F."/>
            <person name="Silar P."/>
            <person name="Natvig D."/>
            <person name="Lalanne C."/>
            <person name="Gautier V."/>
            <person name="Ament-Velasquez S.L."/>
            <person name="Kruys A."/>
            <person name="Hutchinson M.I."/>
            <person name="Powell A.J."/>
            <person name="Barry K."/>
            <person name="Miller A.N."/>
            <person name="Grigoriev I.V."/>
            <person name="Debuchy R."/>
            <person name="Gladieux P."/>
            <person name="Thoren M.H."/>
            <person name="Johannesson H."/>
        </authorList>
    </citation>
    <scope>NUCLEOTIDE SEQUENCE</scope>
    <source>
        <strain evidence="3">CBS 118394</strain>
    </source>
</reference>
<evidence type="ECO:0008006" key="5">
    <source>
        <dbReference type="Google" id="ProtNLM"/>
    </source>
</evidence>
<feature type="transmembrane region" description="Helical" evidence="2">
    <location>
        <begin position="158"/>
        <end position="180"/>
    </location>
</feature>
<keyword evidence="2" id="KW-0812">Transmembrane</keyword>
<keyword evidence="4" id="KW-1185">Reference proteome</keyword>
<feature type="transmembrane region" description="Helical" evidence="2">
    <location>
        <begin position="55"/>
        <end position="76"/>
    </location>
</feature>
<comment type="caution">
    <text evidence="3">The sequence shown here is derived from an EMBL/GenBank/DDBJ whole genome shotgun (WGS) entry which is preliminary data.</text>
</comment>
<feature type="region of interest" description="Disordered" evidence="1">
    <location>
        <begin position="1"/>
        <end position="47"/>
    </location>
</feature>
<dbReference type="EMBL" id="JAUEDM010000003">
    <property type="protein sequence ID" value="KAK3323037.1"/>
    <property type="molecule type" value="Genomic_DNA"/>
</dbReference>
<evidence type="ECO:0000256" key="1">
    <source>
        <dbReference type="SAM" id="MobiDB-lite"/>
    </source>
</evidence>
<dbReference type="AlphaFoldDB" id="A0AAE0IE00"/>
<feature type="transmembrane region" description="Helical" evidence="2">
    <location>
        <begin position="200"/>
        <end position="219"/>
    </location>
</feature>
<organism evidence="3 4">
    <name type="scientific">Apodospora peruviana</name>
    <dbReference type="NCBI Taxonomy" id="516989"/>
    <lineage>
        <taxon>Eukaryota</taxon>
        <taxon>Fungi</taxon>
        <taxon>Dikarya</taxon>
        <taxon>Ascomycota</taxon>
        <taxon>Pezizomycotina</taxon>
        <taxon>Sordariomycetes</taxon>
        <taxon>Sordariomycetidae</taxon>
        <taxon>Sordariales</taxon>
        <taxon>Lasiosphaeriaceae</taxon>
        <taxon>Apodospora</taxon>
    </lineage>
</organism>
<keyword evidence="2" id="KW-0472">Membrane</keyword>
<accession>A0AAE0IE00</accession>
<dbReference type="Proteomes" id="UP001283341">
    <property type="component" value="Unassembled WGS sequence"/>
</dbReference>
<reference evidence="3" key="1">
    <citation type="journal article" date="2023" name="Mol. Phylogenet. Evol.">
        <title>Genome-scale phylogeny and comparative genomics of the fungal order Sordariales.</title>
        <authorList>
            <person name="Hensen N."/>
            <person name="Bonometti L."/>
            <person name="Westerberg I."/>
            <person name="Brannstrom I.O."/>
            <person name="Guillou S."/>
            <person name="Cros-Aarteil S."/>
            <person name="Calhoun S."/>
            <person name="Haridas S."/>
            <person name="Kuo A."/>
            <person name="Mondo S."/>
            <person name="Pangilinan J."/>
            <person name="Riley R."/>
            <person name="LaButti K."/>
            <person name="Andreopoulos B."/>
            <person name="Lipzen A."/>
            <person name="Chen C."/>
            <person name="Yan M."/>
            <person name="Daum C."/>
            <person name="Ng V."/>
            <person name="Clum A."/>
            <person name="Steindorff A."/>
            <person name="Ohm R.A."/>
            <person name="Martin F."/>
            <person name="Silar P."/>
            <person name="Natvig D.O."/>
            <person name="Lalanne C."/>
            <person name="Gautier V."/>
            <person name="Ament-Velasquez S.L."/>
            <person name="Kruys A."/>
            <person name="Hutchinson M.I."/>
            <person name="Powell A.J."/>
            <person name="Barry K."/>
            <person name="Miller A.N."/>
            <person name="Grigoriev I.V."/>
            <person name="Debuchy R."/>
            <person name="Gladieux P."/>
            <person name="Hiltunen Thoren M."/>
            <person name="Johannesson H."/>
        </authorList>
    </citation>
    <scope>NUCLEOTIDE SEQUENCE</scope>
    <source>
        <strain evidence="3">CBS 118394</strain>
    </source>
</reference>
<protein>
    <recommendedName>
        <fullName evidence="5">C6 transcription factor</fullName>
    </recommendedName>
</protein>
<dbReference type="PANTHER" id="PTHR37919">
    <property type="entry name" value="PROTEIN CBG05606"/>
    <property type="match status" value="1"/>
</dbReference>